<evidence type="ECO:0000256" key="6">
    <source>
        <dbReference type="ARBA" id="ARBA00022837"/>
    </source>
</evidence>
<keyword evidence="7 9" id="KW-0456">Lyase</keyword>
<sequence length="530" mass="59924">MQLTDVRYKYTKIRHFALTYLSLLTVFIGTAQKTYYVSLTGDDSNSGLSQKDSWRTITYAASLESPVLPGDVVYIKAGNYGNENVVFETDGTARNQITFEGYLSSPGDSPKLNWNYGDNLNPNVMPLLDGGDRTCGIGITLNNRKYINLKNIQISNYEIGLYALKTYKVNVNNIVAMYFGDVNEDYHGKGIAFGWKYNQFVGSHNTIENCIVFNACAEGLSAYGNNNRINNCRIYSDDNSTGHKSAMDYYIHVGGNNNIIENCYVERIGDLKHNGHGIDLKRDCENNIIRNCVAKNMKINGYELRHRGVRNNLIINCKAINCGYTVRDGASNNTIRNCVADGADSAILFFDTTEDEGAQYAGRYNVFENCIFRNTKENVIKFFHYNPATLSIIDNNTFMNCVFDGGEYLINADRENIDNKMVNCIVTNVQNYSRSTFFSRNPLAVNFNFEYSNFWNNGFENPKGLKIYSFDPLFVDVNNGNYRLESESPCIGLGTSSKAPRMDFDGNLRNKRKIDIGPFQYKKGIKLEKK</sequence>
<dbReference type="Proteomes" id="UP000292262">
    <property type="component" value="Unassembled WGS sequence"/>
</dbReference>
<keyword evidence="4" id="KW-0479">Metal-binding</keyword>
<dbReference type="SUPFAM" id="SSF51126">
    <property type="entry name" value="Pectin lyase-like"/>
    <property type="match status" value="2"/>
</dbReference>
<dbReference type="AlphaFoldDB" id="A0A4Q7PFM5"/>
<comment type="cofactor">
    <cofactor evidence="1">
        <name>Ca(2+)</name>
        <dbReference type="ChEBI" id="CHEBI:29108"/>
    </cofactor>
</comment>
<comment type="similarity">
    <text evidence="8">Belongs to the polysaccharide lyase 9 family.</text>
</comment>
<dbReference type="GO" id="GO:0046872">
    <property type="term" value="F:metal ion binding"/>
    <property type="evidence" value="ECO:0007669"/>
    <property type="project" value="UniProtKB-KW"/>
</dbReference>
<evidence type="ECO:0000256" key="3">
    <source>
        <dbReference type="ARBA" id="ARBA00022525"/>
    </source>
</evidence>
<comment type="subcellular location">
    <subcellularLocation>
        <location evidence="2">Secreted</location>
    </subcellularLocation>
</comment>
<evidence type="ECO:0000256" key="4">
    <source>
        <dbReference type="ARBA" id="ARBA00022723"/>
    </source>
</evidence>
<dbReference type="RefSeq" id="WP_130285152.1">
    <property type="nucleotide sequence ID" value="NZ_SGXE01000001.1"/>
</dbReference>
<keyword evidence="10" id="KW-1185">Reference proteome</keyword>
<dbReference type="OrthoDB" id="154460at2"/>
<dbReference type="SMART" id="SM00710">
    <property type="entry name" value="PbH1"/>
    <property type="match status" value="4"/>
</dbReference>
<name>A0A4Q7PFM5_9FLAO</name>
<dbReference type="GO" id="GO:0016837">
    <property type="term" value="F:carbon-oxygen lyase activity, acting on polysaccharides"/>
    <property type="evidence" value="ECO:0007669"/>
    <property type="project" value="TreeGrafter"/>
</dbReference>
<proteinExistence type="inferred from homology"/>
<dbReference type="InterPro" id="IPR052052">
    <property type="entry name" value="Polysaccharide_Lyase_9"/>
</dbReference>
<dbReference type="GO" id="GO:0005576">
    <property type="term" value="C:extracellular region"/>
    <property type="evidence" value="ECO:0007669"/>
    <property type="project" value="UniProtKB-SubCell"/>
</dbReference>
<dbReference type="InterPro" id="IPR012334">
    <property type="entry name" value="Pectin_lyas_fold"/>
</dbReference>
<keyword evidence="5" id="KW-0732">Signal</keyword>
<keyword evidence="3" id="KW-0964">Secreted</keyword>
<comment type="caution">
    <text evidence="9">The sequence shown here is derived from an EMBL/GenBank/DDBJ whole genome shotgun (WGS) entry which is preliminary data.</text>
</comment>
<protein>
    <submittedName>
        <fullName evidence="9">Parallel beta helix pectate lyase-like protein</fullName>
    </submittedName>
</protein>
<organism evidence="9 10">
    <name type="scientific">Aquimarina brevivitae</name>
    <dbReference type="NCBI Taxonomy" id="323412"/>
    <lineage>
        <taxon>Bacteria</taxon>
        <taxon>Pseudomonadati</taxon>
        <taxon>Bacteroidota</taxon>
        <taxon>Flavobacteriia</taxon>
        <taxon>Flavobacteriales</taxon>
        <taxon>Flavobacteriaceae</taxon>
        <taxon>Aquimarina</taxon>
    </lineage>
</organism>
<accession>A0A4Q7PFM5</accession>
<reference evidence="9 10" key="1">
    <citation type="submission" date="2019-02" db="EMBL/GenBank/DDBJ databases">
        <title>Genomic Encyclopedia of Type Strains, Phase IV (KMG-IV): sequencing the most valuable type-strain genomes for metagenomic binning, comparative biology and taxonomic classification.</title>
        <authorList>
            <person name="Goeker M."/>
        </authorList>
    </citation>
    <scope>NUCLEOTIDE SEQUENCE [LARGE SCALE GENOMIC DNA]</scope>
    <source>
        <strain evidence="9 10">DSM 17196</strain>
    </source>
</reference>
<evidence type="ECO:0000256" key="7">
    <source>
        <dbReference type="ARBA" id="ARBA00023239"/>
    </source>
</evidence>
<evidence type="ECO:0000313" key="9">
    <source>
        <dbReference type="EMBL" id="RZS99303.1"/>
    </source>
</evidence>
<dbReference type="InterPro" id="IPR011050">
    <property type="entry name" value="Pectin_lyase_fold/virulence"/>
</dbReference>
<gene>
    <name evidence="9" type="ORF">EV197_0512</name>
</gene>
<evidence type="ECO:0000313" key="10">
    <source>
        <dbReference type="Proteomes" id="UP000292262"/>
    </source>
</evidence>
<dbReference type="PANTHER" id="PTHR40088:SF1">
    <property type="entry name" value="PECTATE LYASE PEL9"/>
    <property type="match status" value="1"/>
</dbReference>
<keyword evidence="6" id="KW-0106">Calcium</keyword>
<dbReference type="PANTHER" id="PTHR40088">
    <property type="entry name" value="PECTATE LYASE (EUROFUNG)"/>
    <property type="match status" value="1"/>
</dbReference>
<dbReference type="EMBL" id="SGXE01000001">
    <property type="protein sequence ID" value="RZS99303.1"/>
    <property type="molecule type" value="Genomic_DNA"/>
</dbReference>
<evidence type="ECO:0000256" key="1">
    <source>
        <dbReference type="ARBA" id="ARBA00001913"/>
    </source>
</evidence>
<evidence type="ECO:0000256" key="8">
    <source>
        <dbReference type="ARBA" id="ARBA00038263"/>
    </source>
</evidence>
<dbReference type="InterPro" id="IPR006626">
    <property type="entry name" value="PbH1"/>
</dbReference>
<dbReference type="Gene3D" id="2.160.20.10">
    <property type="entry name" value="Single-stranded right-handed beta-helix, Pectin lyase-like"/>
    <property type="match status" value="1"/>
</dbReference>
<evidence type="ECO:0000256" key="2">
    <source>
        <dbReference type="ARBA" id="ARBA00004613"/>
    </source>
</evidence>
<evidence type="ECO:0000256" key="5">
    <source>
        <dbReference type="ARBA" id="ARBA00022729"/>
    </source>
</evidence>